<evidence type="ECO:0000313" key="2">
    <source>
        <dbReference type="Proteomes" id="UP000266188"/>
    </source>
</evidence>
<dbReference type="InterPro" id="IPR039535">
    <property type="entry name" value="ASST-like"/>
</dbReference>
<dbReference type="STRING" id="2070753.A0A3A2Z6A8"/>
<dbReference type="InterPro" id="IPR053143">
    <property type="entry name" value="Arylsulfate_ST"/>
</dbReference>
<accession>A0A3A2Z6A8</accession>
<feature type="non-terminal residue" evidence="1">
    <location>
        <position position="381"/>
    </location>
</feature>
<dbReference type="Pfam" id="PF14269">
    <property type="entry name" value="Arylsulfotran_2"/>
    <property type="match status" value="1"/>
</dbReference>
<gene>
    <name evidence="1" type="ORF">PHISCL_09036</name>
</gene>
<evidence type="ECO:0008006" key="3">
    <source>
        <dbReference type="Google" id="ProtNLM"/>
    </source>
</evidence>
<dbReference type="EMBL" id="MVGC01000519">
    <property type="protein sequence ID" value="RJE18632.1"/>
    <property type="molecule type" value="Genomic_DNA"/>
</dbReference>
<name>A0A3A2Z6A8_9EURO</name>
<comment type="caution">
    <text evidence="1">The sequence shown here is derived from an EMBL/GenBank/DDBJ whole genome shotgun (WGS) entry which is preliminary data.</text>
</comment>
<dbReference type="PANTHER" id="PTHR35340:SF6">
    <property type="entry name" value="ASST-DOMAIN-CONTAINING PROTEIN"/>
    <property type="match status" value="1"/>
</dbReference>
<dbReference type="AlphaFoldDB" id="A0A3A2Z6A8"/>
<organism evidence="1 2">
    <name type="scientific">Aspergillus sclerotialis</name>
    <dbReference type="NCBI Taxonomy" id="2070753"/>
    <lineage>
        <taxon>Eukaryota</taxon>
        <taxon>Fungi</taxon>
        <taxon>Dikarya</taxon>
        <taxon>Ascomycota</taxon>
        <taxon>Pezizomycotina</taxon>
        <taxon>Eurotiomycetes</taxon>
        <taxon>Eurotiomycetidae</taxon>
        <taxon>Eurotiales</taxon>
        <taxon>Aspergillaceae</taxon>
        <taxon>Aspergillus</taxon>
        <taxon>Aspergillus subgen. Polypaecilum</taxon>
    </lineage>
</organism>
<proteinExistence type="predicted"/>
<reference evidence="2" key="1">
    <citation type="submission" date="2017-02" db="EMBL/GenBank/DDBJ databases">
        <authorList>
            <person name="Tafer H."/>
            <person name="Lopandic K."/>
        </authorList>
    </citation>
    <scope>NUCLEOTIDE SEQUENCE [LARGE SCALE GENOMIC DNA]</scope>
    <source>
        <strain evidence="2">CBS 366.77</strain>
    </source>
</reference>
<dbReference type="PANTHER" id="PTHR35340">
    <property type="entry name" value="PQQ ENZYME REPEAT PROTEIN-RELATED"/>
    <property type="match status" value="1"/>
</dbReference>
<dbReference type="Proteomes" id="UP000266188">
    <property type="component" value="Unassembled WGS sequence"/>
</dbReference>
<protein>
    <recommendedName>
        <fullName evidence="3">Arylsulfotransferase ASST</fullName>
    </recommendedName>
</protein>
<keyword evidence="2" id="KW-1185">Reference proteome</keyword>
<evidence type="ECO:0000313" key="1">
    <source>
        <dbReference type="EMBL" id="RJE18632.1"/>
    </source>
</evidence>
<dbReference type="OrthoDB" id="5377172at2759"/>
<sequence>MGQTEPGFLFLGPSDSVRDTSSPMIYSDDGQLVWHGPNINVSAVQPQTLHGEPVLAYWQGYNTHKGFGFGSIVIRNSSYDQLYEVTLSQEQGNFFTSYGPMDSYIDIHESQITDEGTILVTVVNTTRADMSSVGGPKDGWVQDGLFYEIDIKTNKIVFSWSALDHLSEIPMTNVEVPLDGKGKDASDPFSYAHLNSVAKYGDNYLISSRYMCSIFLLNKTGNVIWHLHGQEGGDFDLGVGTTFCYQHDARFLSQSANKTTMSLHNNENCDFISGTTATTGLVLDLDFESHKVTLNRRMWNAANPVYSESQGSYQTLDNDHVLLFHGRDPVVEEYDENGACVMTARYGFEGDMQGYRGYRKDWVGRPRTKPSVVACAGNGGG</sequence>